<feature type="region of interest" description="Disordered" evidence="3">
    <location>
        <begin position="135"/>
        <end position="289"/>
    </location>
</feature>
<keyword evidence="5" id="KW-1185">Reference proteome</keyword>
<feature type="compositionally biased region" description="Polar residues" evidence="3">
    <location>
        <begin position="232"/>
        <end position="257"/>
    </location>
</feature>
<name>A0A8T2KF50_9PIPI</name>
<comment type="caution">
    <text evidence="4">The sequence shown here is derived from an EMBL/GenBank/DDBJ whole genome shotgun (WGS) entry which is preliminary data.</text>
</comment>
<feature type="compositionally biased region" description="Polar residues" evidence="3">
    <location>
        <begin position="28"/>
        <end position="42"/>
    </location>
</feature>
<evidence type="ECO:0008006" key="6">
    <source>
        <dbReference type="Google" id="ProtNLM"/>
    </source>
</evidence>
<dbReference type="OrthoDB" id="10046062at2759"/>
<dbReference type="Proteomes" id="UP000812440">
    <property type="component" value="Chromosome 1"/>
</dbReference>
<gene>
    <name evidence="4" type="ORF">GDO86_000730</name>
</gene>
<reference evidence="4" key="1">
    <citation type="thesis" date="2020" institute="ProQuest LLC" country="789 East Eisenhower Parkway, Ann Arbor, MI, USA">
        <title>Comparative Genomics and Chromosome Evolution.</title>
        <authorList>
            <person name="Mudd A.B."/>
        </authorList>
    </citation>
    <scope>NUCLEOTIDE SEQUENCE</scope>
    <source>
        <strain evidence="4">Female2</strain>
        <tissue evidence="4">Blood</tissue>
    </source>
</reference>
<feature type="region of interest" description="Disordered" evidence="3">
    <location>
        <begin position="1"/>
        <end position="82"/>
    </location>
</feature>
<feature type="compositionally biased region" description="Polar residues" evidence="3">
    <location>
        <begin position="271"/>
        <end position="289"/>
    </location>
</feature>
<feature type="compositionally biased region" description="Low complexity" evidence="3">
    <location>
        <begin position="43"/>
        <end position="56"/>
    </location>
</feature>
<accession>A0A8T2KF50</accession>
<evidence type="ECO:0000256" key="1">
    <source>
        <dbReference type="ARBA" id="ARBA00010949"/>
    </source>
</evidence>
<dbReference type="InterPro" id="IPR029627">
    <property type="entry name" value="CCSER"/>
</dbReference>
<dbReference type="PANTHER" id="PTHR22461:SF1">
    <property type="entry name" value="SERINE-RICH COILED-COIL DOMAIN-CONTAINING PROTEIN 1"/>
    <property type="match status" value="1"/>
</dbReference>
<keyword evidence="2" id="KW-0175">Coiled coil</keyword>
<evidence type="ECO:0000256" key="2">
    <source>
        <dbReference type="ARBA" id="ARBA00023054"/>
    </source>
</evidence>
<sequence length="644" mass="71539">MGDIETRRSTIVSRLPIFRRSIGRRQASLPSSPSPSNTVGQHSSSPSSTNSSSGSTGKRRSLFRTTSLSFHHKKDNDQKSDSAIQNLNVSNGSQTSHNCLPKLDVEEQQNKGKNSIGTCVSRRKKITRSLTEDFEKKKEHSSNRNVFTNCLGKNDGDDSGFIDEPSRPSVKHSSRKLLPRSLSSHYRFSRPASQCQTPSLNQNSRSSFELPQSTEKEVPPVKSLLPSAAELTENTEGSLHSPLISTDHTTAPQTPSDFTFMDDSASEADSLPNNGPQQPHNQHSCQTVSTSHMCPNEIMVTQVVKETDIVENINLVDRTMHPNLLTEMVAERMGLNPPAISPVVCQTKVLLPISELSANEPTVTGSNTTRCHIGALVIQNGRHSLSTETFSKKCESTADVHDIIPTRGKTYRSASESKSTSLNEPVSSLIQHSLSRVNYANNYSPYRDWRSSERRLRSSSEGTAGSIRMTYRTKEGNTDESNSLRKQRTISTSSKMNSMDVLNNLGSCELDEDDLMLDLEFSEDQNLRKVCREDSFQSIVSCSAAVLSHVEQATAETSKSKVEEPKNVEPARRNLLLHLTKDNEEDAKFPLGCQVPPSPSMEWPFVQEESTSFETLPFRLMMQDCTYVKTLLLKMKRILQEVIA</sequence>
<dbReference type="PANTHER" id="PTHR22461">
    <property type="entry name" value="SERINE-RICH COILED-COIL DOMAIN-CONTAINING PROTEIN 2-RELATED"/>
    <property type="match status" value="1"/>
</dbReference>
<evidence type="ECO:0000313" key="4">
    <source>
        <dbReference type="EMBL" id="KAG8454200.1"/>
    </source>
</evidence>
<dbReference type="EMBL" id="JAACNH010000001">
    <property type="protein sequence ID" value="KAG8454200.1"/>
    <property type="molecule type" value="Genomic_DNA"/>
</dbReference>
<proteinExistence type="inferred from homology"/>
<evidence type="ECO:0000313" key="5">
    <source>
        <dbReference type="Proteomes" id="UP000812440"/>
    </source>
</evidence>
<protein>
    <recommendedName>
        <fullName evidence="6">Serine-rich coiled-coil domain-containing protein 1</fullName>
    </recommendedName>
</protein>
<dbReference type="AlphaFoldDB" id="A0A8T2KF50"/>
<feature type="compositionally biased region" description="Polar residues" evidence="3">
    <location>
        <begin position="191"/>
        <end position="213"/>
    </location>
</feature>
<organism evidence="4 5">
    <name type="scientific">Hymenochirus boettgeri</name>
    <name type="common">Congo dwarf clawed frog</name>
    <dbReference type="NCBI Taxonomy" id="247094"/>
    <lineage>
        <taxon>Eukaryota</taxon>
        <taxon>Metazoa</taxon>
        <taxon>Chordata</taxon>
        <taxon>Craniata</taxon>
        <taxon>Vertebrata</taxon>
        <taxon>Euteleostomi</taxon>
        <taxon>Amphibia</taxon>
        <taxon>Batrachia</taxon>
        <taxon>Anura</taxon>
        <taxon>Pipoidea</taxon>
        <taxon>Pipidae</taxon>
        <taxon>Pipinae</taxon>
        <taxon>Hymenochirus</taxon>
    </lineage>
</organism>
<feature type="compositionally biased region" description="Basic residues" evidence="3">
    <location>
        <begin position="169"/>
        <end position="178"/>
    </location>
</feature>
<comment type="similarity">
    <text evidence="1">Belongs to the CCSER family.</text>
</comment>
<evidence type="ECO:0000256" key="3">
    <source>
        <dbReference type="SAM" id="MobiDB-lite"/>
    </source>
</evidence>